<reference evidence="2" key="1">
    <citation type="journal article" date="2015" name="Nature">
        <title>Complex archaea that bridge the gap between prokaryotes and eukaryotes.</title>
        <authorList>
            <person name="Spang A."/>
            <person name="Saw J.H."/>
            <person name="Jorgensen S.L."/>
            <person name="Zaremba-Niedzwiedzka K."/>
            <person name="Martijn J."/>
            <person name="Lind A.E."/>
            <person name="van Eijk R."/>
            <person name="Schleper C."/>
            <person name="Guy L."/>
            <person name="Ettema T.J."/>
        </authorList>
    </citation>
    <scope>NUCLEOTIDE SEQUENCE</scope>
</reference>
<name>A0A0F9RTL4_9ZZZZ</name>
<organism evidence="2">
    <name type="scientific">marine sediment metagenome</name>
    <dbReference type="NCBI Taxonomy" id="412755"/>
    <lineage>
        <taxon>unclassified sequences</taxon>
        <taxon>metagenomes</taxon>
        <taxon>ecological metagenomes</taxon>
    </lineage>
</organism>
<sequence length="360" mass="38205">MTDKQPALNTQSIGPTDTPVEAEAQLSGLLKGLFGNDGNPISADEGFDPGIDDDFESTGISESVIDPISNNSDASDPGEVIEPALDQDGDLIFADEPAEPRIPDPEAGEITHEEFLSQGFSPSALVRQQAADMSRKTQAELERGIQNNPTINQSLPEEFSRPGVAGAVSGLVGLAIAIPMALASKGGYAVAKSVAEFSHSKSTNELRTALDDAGMVAADLHVRSRSAVEGILDPTEKANKLDEFFSRQDNAENAERLADSIDRAKQAAMKIIRRTEQLGTNNPDKVVSETVGLVAKFKKDNREVLEAIKFNGESLSVRVEGALKGLFDVARNFVSLMMNKLGATANQEGAATSTPAPGMR</sequence>
<comment type="caution">
    <text evidence="2">The sequence shown here is derived from an EMBL/GenBank/DDBJ whole genome shotgun (WGS) entry which is preliminary data.</text>
</comment>
<feature type="region of interest" description="Disordered" evidence="1">
    <location>
        <begin position="63"/>
        <end position="82"/>
    </location>
</feature>
<feature type="compositionally biased region" description="Acidic residues" evidence="1">
    <location>
        <begin position="45"/>
        <end position="56"/>
    </location>
</feature>
<dbReference type="AlphaFoldDB" id="A0A0F9RTL4"/>
<evidence type="ECO:0000256" key="1">
    <source>
        <dbReference type="SAM" id="MobiDB-lite"/>
    </source>
</evidence>
<protein>
    <submittedName>
        <fullName evidence="2">Uncharacterized protein</fullName>
    </submittedName>
</protein>
<gene>
    <name evidence="2" type="ORF">LCGC14_0555650</name>
</gene>
<proteinExistence type="predicted"/>
<evidence type="ECO:0000313" key="2">
    <source>
        <dbReference type="EMBL" id="KKN58094.1"/>
    </source>
</evidence>
<accession>A0A0F9RTL4</accession>
<feature type="region of interest" description="Disordered" evidence="1">
    <location>
        <begin position="1"/>
        <end position="58"/>
    </location>
</feature>
<dbReference type="EMBL" id="LAZR01000777">
    <property type="protein sequence ID" value="KKN58094.1"/>
    <property type="molecule type" value="Genomic_DNA"/>
</dbReference>